<feature type="domain" description="Protein kinase" evidence="10">
    <location>
        <begin position="342"/>
        <end position="606"/>
    </location>
</feature>
<dbReference type="Gene3D" id="3.30.200.20">
    <property type="entry name" value="Phosphorylase Kinase, domain 1"/>
    <property type="match status" value="1"/>
</dbReference>
<dbReference type="SUPFAM" id="SSF56112">
    <property type="entry name" value="Protein kinase-like (PK-like)"/>
    <property type="match status" value="1"/>
</dbReference>
<dbReference type="PANTHER" id="PTHR44329">
    <property type="entry name" value="SERINE/THREONINE-PROTEIN KINASE TNNI3K-RELATED"/>
    <property type="match status" value="1"/>
</dbReference>
<evidence type="ECO:0000259" key="10">
    <source>
        <dbReference type="PROSITE" id="PS50011"/>
    </source>
</evidence>
<accession>A0A6B2KZP1</accession>
<protein>
    <recommendedName>
        <fullName evidence="13">Protein kinase domain-containing protein</fullName>
    </recommendedName>
</protein>
<keyword evidence="6" id="KW-0067">ATP-binding</keyword>
<dbReference type="SUPFAM" id="SSF47769">
    <property type="entry name" value="SAM/Pointed domain"/>
    <property type="match status" value="1"/>
</dbReference>
<dbReference type="SMART" id="SM00248">
    <property type="entry name" value="ANK"/>
    <property type="match status" value="4"/>
</dbReference>
<feature type="repeat" description="ANK" evidence="9">
    <location>
        <begin position="149"/>
        <end position="183"/>
    </location>
</feature>
<evidence type="ECO:0008006" key="13">
    <source>
        <dbReference type="Google" id="ProtNLM"/>
    </source>
</evidence>
<comment type="catalytic activity">
    <reaction evidence="7">
        <text>L-threonyl-[protein] + ATP = O-phospho-L-threonyl-[protein] + ADP + H(+)</text>
        <dbReference type="Rhea" id="RHEA:46608"/>
        <dbReference type="Rhea" id="RHEA-COMP:11060"/>
        <dbReference type="Rhea" id="RHEA-COMP:11605"/>
        <dbReference type="ChEBI" id="CHEBI:15378"/>
        <dbReference type="ChEBI" id="CHEBI:30013"/>
        <dbReference type="ChEBI" id="CHEBI:30616"/>
        <dbReference type="ChEBI" id="CHEBI:61977"/>
        <dbReference type="ChEBI" id="CHEBI:456216"/>
        <dbReference type="EC" id="2.7.11.1"/>
    </reaction>
</comment>
<sequence length="622" mass="70320">MYDLEKSNSSVAKLHLKMTVSGVNLVKRKTGRGMSRKENTPVIFLKIKEYIRTKNILALQEYLKTVTPEDVNVKLPRSGNSPLHEACIEKEELLLNTLLKVQGIDVNLKNEDENTPLHYFCAKWTSPDYLTSFQLFIKQGANVDSLNSNGETPIFKAIFNPSIRALLMEALIEKGAKLNHSTHKGEGLLHYAVRLNRADLVRLILQNRPSLDLNIAGETPEKLAVSMNGSQSIQKYLQQISELFKWLDDNDLEELKGIFVKSEITLDLLPDITDDLLKQMGVDKVGTRLKILKACEKEKEAGKYSSAKAGPSQKDEISTDLIGGLENEFQGAGEGILDGNSFEYLKHLGTGAAGDVYKGLYNGNIVAIKVLSVKSAEKEVDEFKKEFEIFRAVRHNNVVKFIGVSMKPRLCMVMEYCGRGSLYHNMKDPAVEISWSRAIGFCKETCQGLKALHGNNPVILHRDLKSLNLLVSQDWRIKLADFGLSRFATAENLETMKQMRGTYQYLDPEVYNGGTFAPASDIYSTTVIFWEIVQRVLTGTYWQPYAEFKNLHYDFQIIIQSAKEHLRPTLSPGCPKSFEELIRKGWAPLQVDRPSLDEIVCKLEAIEEEYKNNQQEWDGLRN</sequence>
<dbReference type="InterPro" id="IPR008271">
    <property type="entry name" value="Ser/Thr_kinase_AS"/>
</dbReference>
<dbReference type="PROSITE" id="PS50105">
    <property type="entry name" value="SAM_DOMAIN"/>
    <property type="match status" value="1"/>
</dbReference>
<name>A0A6B2KZP1_9EUKA</name>
<keyword evidence="5" id="KW-0418">Kinase</keyword>
<evidence type="ECO:0000256" key="5">
    <source>
        <dbReference type="ARBA" id="ARBA00022777"/>
    </source>
</evidence>
<dbReference type="InterPro" id="IPR001245">
    <property type="entry name" value="Ser-Thr/Tyr_kinase_cat_dom"/>
</dbReference>
<feature type="repeat" description="ANK" evidence="9">
    <location>
        <begin position="78"/>
        <end position="111"/>
    </location>
</feature>
<dbReference type="InterPro" id="IPR000719">
    <property type="entry name" value="Prot_kinase_dom"/>
</dbReference>
<dbReference type="Gene3D" id="1.10.150.50">
    <property type="entry name" value="Transcription Factor, Ets-1"/>
    <property type="match status" value="1"/>
</dbReference>
<dbReference type="GO" id="GO:0004674">
    <property type="term" value="F:protein serine/threonine kinase activity"/>
    <property type="evidence" value="ECO:0007669"/>
    <property type="project" value="UniProtKB-KW"/>
</dbReference>
<evidence type="ECO:0000256" key="2">
    <source>
        <dbReference type="ARBA" id="ARBA00022527"/>
    </source>
</evidence>
<dbReference type="InterPro" id="IPR001660">
    <property type="entry name" value="SAM"/>
</dbReference>
<dbReference type="Pfam" id="PF07714">
    <property type="entry name" value="PK_Tyr_Ser-Thr"/>
    <property type="match status" value="1"/>
</dbReference>
<dbReference type="Pfam" id="PF12796">
    <property type="entry name" value="Ank_2"/>
    <property type="match status" value="1"/>
</dbReference>
<dbReference type="PROSITE" id="PS00108">
    <property type="entry name" value="PROTEIN_KINASE_ST"/>
    <property type="match status" value="1"/>
</dbReference>
<keyword evidence="4" id="KW-0547">Nucleotide-binding</keyword>
<dbReference type="EMBL" id="GIBP01001241">
    <property type="protein sequence ID" value="NDV30210.1"/>
    <property type="molecule type" value="Transcribed_RNA"/>
</dbReference>
<organism evidence="12">
    <name type="scientific">Arcella intermedia</name>
    <dbReference type="NCBI Taxonomy" id="1963864"/>
    <lineage>
        <taxon>Eukaryota</taxon>
        <taxon>Amoebozoa</taxon>
        <taxon>Tubulinea</taxon>
        <taxon>Elardia</taxon>
        <taxon>Arcellinida</taxon>
        <taxon>Sphaerothecina</taxon>
        <taxon>Arcellidae</taxon>
        <taxon>Arcella</taxon>
    </lineage>
</organism>
<dbReference type="Pfam" id="PF00536">
    <property type="entry name" value="SAM_1"/>
    <property type="match status" value="1"/>
</dbReference>
<dbReference type="PANTHER" id="PTHR44329:SF288">
    <property type="entry name" value="MITOGEN-ACTIVATED PROTEIN KINASE KINASE KINASE 20"/>
    <property type="match status" value="1"/>
</dbReference>
<dbReference type="PROSITE" id="PS50088">
    <property type="entry name" value="ANK_REPEAT"/>
    <property type="match status" value="2"/>
</dbReference>
<comment type="catalytic activity">
    <reaction evidence="8">
        <text>L-seryl-[protein] + ATP = O-phospho-L-seryl-[protein] + ADP + H(+)</text>
        <dbReference type="Rhea" id="RHEA:17989"/>
        <dbReference type="Rhea" id="RHEA-COMP:9863"/>
        <dbReference type="Rhea" id="RHEA-COMP:11604"/>
        <dbReference type="ChEBI" id="CHEBI:15378"/>
        <dbReference type="ChEBI" id="CHEBI:29999"/>
        <dbReference type="ChEBI" id="CHEBI:30616"/>
        <dbReference type="ChEBI" id="CHEBI:83421"/>
        <dbReference type="ChEBI" id="CHEBI:456216"/>
        <dbReference type="EC" id="2.7.11.1"/>
    </reaction>
</comment>
<keyword evidence="9" id="KW-0040">ANK repeat</keyword>
<dbReference type="InterPro" id="IPR011009">
    <property type="entry name" value="Kinase-like_dom_sf"/>
</dbReference>
<dbReference type="InterPro" id="IPR013761">
    <property type="entry name" value="SAM/pointed_sf"/>
</dbReference>
<dbReference type="GO" id="GO:0005524">
    <property type="term" value="F:ATP binding"/>
    <property type="evidence" value="ECO:0007669"/>
    <property type="project" value="UniProtKB-KW"/>
</dbReference>
<dbReference type="InterPro" id="IPR036770">
    <property type="entry name" value="Ankyrin_rpt-contain_sf"/>
</dbReference>
<dbReference type="Gene3D" id="1.25.40.20">
    <property type="entry name" value="Ankyrin repeat-containing domain"/>
    <property type="match status" value="2"/>
</dbReference>
<dbReference type="InterPro" id="IPR051681">
    <property type="entry name" value="Ser/Thr_Kinases-Pseudokinases"/>
</dbReference>
<dbReference type="CDD" id="cd13999">
    <property type="entry name" value="STKc_MAP3K-like"/>
    <property type="match status" value="1"/>
</dbReference>
<feature type="domain" description="SAM" evidence="11">
    <location>
        <begin position="238"/>
        <end position="301"/>
    </location>
</feature>
<evidence type="ECO:0000256" key="8">
    <source>
        <dbReference type="ARBA" id="ARBA00048679"/>
    </source>
</evidence>
<evidence type="ECO:0000259" key="11">
    <source>
        <dbReference type="PROSITE" id="PS50105"/>
    </source>
</evidence>
<dbReference type="Gene3D" id="1.10.510.10">
    <property type="entry name" value="Transferase(Phosphotransferase) domain 1"/>
    <property type="match status" value="1"/>
</dbReference>
<dbReference type="PROSITE" id="PS50011">
    <property type="entry name" value="PROTEIN_KINASE_DOM"/>
    <property type="match status" value="1"/>
</dbReference>
<keyword evidence="3" id="KW-0808">Transferase</keyword>
<evidence type="ECO:0000256" key="3">
    <source>
        <dbReference type="ARBA" id="ARBA00022679"/>
    </source>
</evidence>
<dbReference type="SUPFAM" id="SSF48403">
    <property type="entry name" value="Ankyrin repeat"/>
    <property type="match status" value="1"/>
</dbReference>
<evidence type="ECO:0000256" key="9">
    <source>
        <dbReference type="PROSITE-ProRule" id="PRU00023"/>
    </source>
</evidence>
<comment type="similarity">
    <text evidence="1">Belongs to the protein kinase superfamily. TKL Ser/Thr protein kinase family.</text>
</comment>
<dbReference type="InterPro" id="IPR002110">
    <property type="entry name" value="Ankyrin_rpt"/>
</dbReference>
<evidence type="ECO:0000256" key="4">
    <source>
        <dbReference type="ARBA" id="ARBA00022741"/>
    </source>
</evidence>
<reference evidence="12" key="1">
    <citation type="journal article" date="2020" name="J. Eukaryot. Microbiol.">
        <title>De novo Sequencing, Assembly and Annotation of the Transcriptome for the Free-Living Testate Amoeba Arcella intermedia.</title>
        <authorList>
            <person name="Ribeiro G.M."/>
            <person name="Porfirio-Sousa A.L."/>
            <person name="Maurer-Alcala X.X."/>
            <person name="Katz L.A."/>
            <person name="Lahr D.J.G."/>
        </authorList>
    </citation>
    <scope>NUCLEOTIDE SEQUENCE</scope>
</reference>
<dbReference type="SMART" id="SM00220">
    <property type="entry name" value="S_TKc"/>
    <property type="match status" value="1"/>
</dbReference>
<dbReference type="Pfam" id="PF00023">
    <property type="entry name" value="Ank"/>
    <property type="match status" value="1"/>
</dbReference>
<dbReference type="AlphaFoldDB" id="A0A6B2KZP1"/>
<proteinExistence type="inferred from homology"/>
<dbReference type="PIRSF" id="PIRSF000654">
    <property type="entry name" value="Integrin-linked_kinase"/>
    <property type="match status" value="1"/>
</dbReference>
<dbReference type="SMART" id="SM00454">
    <property type="entry name" value="SAM"/>
    <property type="match status" value="1"/>
</dbReference>
<dbReference type="CDD" id="cd09487">
    <property type="entry name" value="SAM_superfamily"/>
    <property type="match status" value="1"/>
</dbReference>
<evidence type="ECO:0000256" key="6">
    <source>
        <dbReference type="ARBA" id="ARBA00022840"/>
    </source>
</evidence>
<evidence type="ECO:0000256" key="1">
    <source>
        <dbReference type="ARBA" id="ARBA00005843"/>
    </source>
</evidence>
<evidence type="ECO:0000313" key="12">
    <source>
        <dbReference type="EMBL" id="NDV30210.1"/>
    </source>
</evidence>
<keyword evidence="2" id="KW-0723">Serine/threonine-protein kinase</keyword>
<evidence type="ECO:0000256" key="7">
    <source>
        <dbReference type="ARBA" id="ARBA00047899"/>
    </source>
</evidence>